<dbReference type="CDD" id="cd00093">
    <property type="entry name" value="HTH_XRE"/>
    <property type="match status" value="1"/>
</dbReference>
<gene>
    <name evidence="2" type="ORF">AAK873_04700</name>
</gene>
<proteinExistence type="predicted"/>
<dbReference type="EMBL" id="JBCLPP010000009">
    <property type="protein sequence ID" value="MEY8244921.1"/>
    <property type="molecule type" value="Genomic_DNA"/>
</dbReference>
<dbReference type="SUPFAM" id="SSF47413">
    <property type="entry name" value="lambda repressor-like DNA-binding domains"/>
    <property type="match status" value="1"/>
</dbReference>
<dbReference type="Gene3D" id="1.10.260.40">
    <property type="entry name" value="lambda repressor-like DNA-binding domains"/>
    <property type="match status" value="1"/>
</dbReference>
<dbReference type="Pfam" id="PF13274">
    <property type="entry name" value="SocA_Panacea"/>
    <property type="match status" value="1"/>
</dbReference>
<keyword evidence="3" id="KW-1185">Reference proteome</keyword>
<feature type="domain" description="Antitoxin SocA-like Panacea" evidence="1">
    <location>
        <begin position="207"/>
        <end position="313"/>
    </location>
</feature>
<evidence type="ECO:0000259" key="1">
    <source>
        <dbReference type="Pfam" id="PF13274"/>
    </source>
</evidence>
<dbReference type="InterPro" id="IPR010982">
    <property type="entry name" value="Lambda_DNA-bd_dom_sf"/>
</dbReference>
<protein>
    <submittedName>
        <fullName evidence="2">Type II toxin-antitoxin system antitoxin SocA domain-containing protein</fullName>
    </submittedName>
</protein>
<accession>A0ABV4CVR2</accession>
<comment type="caution">
    <text evidence="2">The sequence shown here is derived from an EMBL/GenBank/DDBJ whole genome shotgun (WGS) entry which is preliminary data.</text>
</comment>
<dbReference type="Proteomes" id="UP001565200">
    <property type="component" value="Unassembled WGS sequence"/>
</dbReference>
<evidence type="ECO:0000313" key="2">
    <source>
        <dbReference type="EMBL" id="MEY8244921.1"/>
    </source>
</evidence>
<dbReference type="InterPro" id="IPR025272">
    <property type="entry name" value="SocA_Panacea"/>
</dbReference>
<evidence type="ECO:0000313" key="3">
    <source>
        <dbReference type="Proteomes" id="UP001565200"/>
    </source>
</evidence>
<organism evidence="2 3">
    <name type="scientific">Heminiphilus faecis</name>
    <dbReference type="NCBI Taxonomy" id="2601703"/>
    <lineage>
        <taxon>Bacteria</taxon>
        <taxon>Pseudomonadati</taxon>
        <taxon>Bacteroidota</taxon>
        <taxon>Bacteroidia</taxon>
        <taxon>Bacteroidales</taxon>
        <taxon>Muribaculaceae</taxon>
        <taxon>Heminiphilus</taxon>
    </lineage>
</organism>
<reference evidence="2 3" key="1">
    <citation type="submission" date="2024-03" db="EMBL/GenBank/DDBJ databases">
        <title>Mouse gut bacterial collection (mGBC) of GemPharmatech.</title>
        <authorList>
            <person name="He Y."/>
            <person name="Dong L."/>
            <person name="Wu D."/>
            <person name="Gao X."/>
            <person name="Lin Z."/>
        </authorList>
    </citation>
    <scope>NUCLEOTIDE SEQUENCE [LARGE SCALE GENOMIC DNA]</scope>
    <source>
        <strain evidence="2 3">54-13</strain>
    </source>
</reference>
<name>A0ABV4CVR2_9BACT</name>
<dbReference type="InterPro" id="IPR001387">
    <property type="entry name" value="Cro/C1-type_HTH"/>
</dbReference>
<sequence>MEKYVDMKSPLTGGKVKEVSTTEVKEFRKEKFRVHVRYYICEDTGEQFTTTEQDSLQFNDLYSQYRIRHGIPFPDEIKEIRTRYGLNYSQITRILGFGANQYAKYENGEVPSESNGKMIAAIRDKDVMLGLLKGCKGTFQPSEYERILASISMSEMKEDEYAALHHVIFNDDSRSIFNGYGGKSVPKLFDMVSYIVMKHGEVFPTKLNKLMFYADFNHYRKTGQSISGLQYRALNFGPVPDHYATIYDNTPELDKRLIEAHDMVSTLLSCNSNKDYETLSDSEKESIDYVIAKLKPLSVSAIIEASHQENGWQQSSIAHSHIPYDEAFELKLV</sequence>
<dbReference type="RefSeq" id="WP_288117049.1">
    <property type="nucleotide sequence ID" value="NZ_JBCLPP010000009.1"/>
</dbReference>